<dbReference type="AlphaFoldDB" id="A0A059FIT1"/>
<feature type="transmembrane region" description="Helical" evidence="2">
    <location>
        <begin position="30"/>
        <end position="55"/>
    </location>
</feature>
<dbReference type="PATRIC" id="fig|1280952.3.peg.844"/>
<keyword evidence="2" id="KW-0472">Membrane</keyword>
<organism evidence="3 4">
    <name type="scientific">Hyphomonas jannaschiana VP2</name>
    <dbReference type="NCBI Taxonomy" id="1280952"/>
    <lineage>
        <taxon>Bacteria</taxon>
        <taxon>Pseudomonadati</taxon>
        <taxon>Pseudomonadota</taxon>
        <taxon>Alphaproteobacteria</taxon>
        <taxon>Hyphomonadales</taxon>
        <taxon>Hyphomonadaceae</taxon>
        <taxon>Hyphomonas</taxon>
    </lineage>
</organism>
<keyword evidence="4" id="KW-1185">Reference proteome</keyword>
<protein>
    <submittedName>
        <fullName evidence="3">Uncharacterized protein</fullName>
    </submittedName>
</protein>
<evidence type="ECO:0000313" key="3">
    <source>
        <dbReference type="EMBL" id="KCZ90413.1"/>
    </source>
</evidence>
<evidence type="ECO:0000256" key="1">
    <source>
        <dbReference type="SAM" id="Coils"/>
    </source>
</evidence>
<dbReference type="STRING" id="1280952.HJA_04261"/>
<evidence type="ECO:0000256" key="2">
    <source>
        <dbReference type="SAM" id="Phobius"/>
    </source>
</evidence>
<keyword evidence="2" id="KW-1133">Transmembrane helix</keyword>
<dbReference type="Proteomes" id="UP000024816">
    <property type="component" value="Unassembled WGS sequence"/>
</dbReference>
<keyword evidence="2" id="KW-0812">Transmembrane</keyword>
<dbReference type="RefSeq" id="WP_155839858.1">
    <property type="nucleotide sequence ID" value="NZ_ARYJ01000002.1"/>
</dbReference>
<dbReference type="OrthoDB" id="7614944at2"/>
<dbReference type="SUPFAM" id="SSF48452">
    <property type="entry name" value="TPR-like"/>
    <property type="match status" value="1"/>
</dbReference>
<dbReference type="InterPro" id="IPR011990">
    <property type="entry name" value="TPR-like_helical_dom_sf"/>
</dbReference>
<keyword evidence="1" id="KW-0175">Coiled coil</keyword>
<evidence type="ECO:0000313" key="4">
    <source>
        <dbReference type="Proteomes" id="UP000024816"/>
    </source>
</evidence>
<feature type="coiled-coil region" evidence="1">
    <location>
        <begin position="79"/>
        <end position="113"/>
    </location>
</feature>
<accession>A0A059FIT1</accession>
<dbReference type="Gene3D" id="1.25.40.10">
    <property type="entry name" value="Tetratricopeptide repeat domain"/>
    <property type="match status" value="1"/>
</dbReference>
<proteinExistence type="predicted"/>
<dbReference type="EMBL" id="ARYJ01000002">
    <property type="protein sequence ID" value="KCZ90413.1"/>
    <property type="molecule type" value="Genomic_DNA"/>
</dbReference>
<reference evidence="3 4" key="1">
    <citation type="journal article" date="2014" name="Antonie Van Leeuwenhoek">
        <title>Hyphomonas beringensis sp. nov. and Hyphomonas chukchiensis sp. nov., isolated from surface seawater of the Bering Sea and Chukchi Sea.</title>
        <authorList>
            <person name="Li C."/>
            <person name="Lai Q."/>
            <person name="Li G."/>
            <person name="Dong C."/>
            <person name="Wang J."/>
            <person name="Liao Y."/>
            <person name="Shao Z."/>
        </authorList>
    </citation>
    <scope>NUCLEOTIDE SEQUENCE [LARGE SCALE GENOMIC DNA]</scope>
    <source>
        <strain evidence="3 4">VP2</strain>
    </source>
</reference>
<gene>
    <name evidence="3" type="ORF">HJA_04261</name>
</gene>
<name>A0A059FIT1_9PROT</name>
<comment type="caution">
    <text evidence="3">The sequence shown here is derived from an EMBL/GenBank/DDBJ whole genome shotgun (WGS) entry which is preliminary data.</text>
</comment>
<sequence length="460" mass="50369">MSSEENTKPSPVTSLDLLMELQGEQQSFRFLVRALSALLATAAVIAVGSVIYFYFELQGLRAEYARQAQLNEVNLRIVAGEASRQRESTQAQLVAIREENEAARRQAELSRELQQAGSPGQIASYKDRAVSIARGHILGKTMNEVTSQVVAMVLRTDQSGSVSLLTNGERVLMQAALDDWGGQVESATVRSEFQSLLDDSAALPDQAIGAAGLAMLEYRKADGNSLGWNRGCSTVVDYVNQAVARGLNEPMLLLWKGQCLRKRGDALLAYNAFSQAAKLMEADPEDITLEQSQMAHHGVGTTLIALAAQSQLPEDRDRNLALQEALSELRIAAKIRADRGSTRVGVAYTEENMGFIYILEQDWPAALSHTENIDHILPLAWNLTVRNIAARENEQALKRAGASREAVQEMRRIQNDTAMVLSLMDCGQIDKAELMRLLPQAYSDDVDELAAHCLVESGGI</sequence>